<dbReference type="Pfam" id="PF13556">
    <property type="entry name" value="HTH_30"/>
    <property type="match status" value="1"/>
</dbReference>
<dbReference type="InterPro" id="IPR025736">
    <property type="entry name" value="PucR_C-HTH_dom"/>
</dbReference>
<dbReference type="Gene3D" id="1.10.10.2840">
    <property type="entry name" value="PucR C-terminal helix-turn-helix domain"/>
    <property type="match status" value="1"/>
</dbReference>
<comment type="similarity">
    <text evidence="1">Belongs to the CdaR family.</text>
</comment>
<dbReference type="InterPro" id="IPR012914">
    <property type="entry name" value="PucR_dom"/>
</dbReference>
<feature type="domain" description="PucR C-terminal helix-turn-helix" evidence="3">
    <location>
        <begin position="481"/>
        <end position="539"/>
    </location>
</feature>
<keyword evidence="6" id="KW-1185">Reference proteome</keyword>
<dbReference type="RefSeq" id="WP_052333114.1">
    <property type="nucleotide sequence ID" value="NZ_BIMM01000076.1"/>
</dbReference>
<evidence type="ECO:0000256" key="1">
    <source>
        <dbReference type="ARBA" id="ARBA00006754"/>
    </source>
</evidence>
<name>A0A2N5NAZ6_9BACL</name>
<dbReference type="Proteomes" id="UP000234789">
    <property type="component" value="Unassembled WGS sequence"/>
</dbReference>
<feature type="domain" description="Purine catabolism PurC-like" evidence="2">
    <location>
        <begin position="13"/>
        <end position="131"/>
    </location>
</feature>
<proteinExistence type="inferred from homology"/>
<gene>
    <name evidence="5" type="ORF">B8V81_1664</name>
</gene>
<protein>
    <submittedName>
        <fullName evidence="5">Regulator of polyketide synthase expression</fullName>
    </submittedName>
</protein>
<dbReference type="InterPro" id="IPR051448">
    <property type="entry name" value="CdaR-like_regulators"/>
</dbReference>
<reference evidence="5 6" key="1">
    <citation type="submission" date="2017-05" db="EMBL/GenBank/DDBJ databases">
        <title>Functional genome analysis of Paenibacillus pasadenensis strain R16: insights on endophytic life style and antifungal activity.</title>
        <authorList>
            <person name="Passera A."/>
            <person name="Marcolungo L."/>
            <person name="Casati P."/>
            <person name="Brasca M."/>
            <person name="Quaglino F."/>
            <person name="Delledonne M."/>
        </authorList>
    </citation>
    <scope>NUCLEOTIDE SEQUENCE [LARGE SCALE GENOMIC DNA]</scope>
    <source>
        <strain evidence="5 6">R16</strain>
    </source>
</reference>
<dbReference type="AlphaFoldDB" id="A0A2N5NAZ6"/>
<dbReference type="PANTHER" id="PTHR33744">
    <property type="entry name" value="CARBOHYDRATE DIACID REGULATOR"/>
    <property type="match status" value="1"/>
</dbReference>
<evidence type="ECO:0000259" key="2">
    <source>
        <dbReference type="Pfam" id="PF07905"/>
    </source>
</evidence>
<dbReference type="Pfam" id="PF07905">
    <property type="entry name" value="PucR"/>
    <property type="match status" value="1"/>
</dbReference>
<evidence type="ECO:0000313" key="5">
    <source>
        <dbReference type="EMBL" id="PLT47440.1"/>
    </source>
</evidence>
<comment type="caution">
    <text evidence="5">The sequence shown here is derived from an EMBL/GenBank/DDBJ whole genome shotgun (WGS) entry which is preliminary data.</text>
</comment>
<sequence length="547" mass="59361">MDGLRLEPFKVKDVFDIPNLQGAALLGGAAGLEREVTRVNVMEVPDVIDWVRPGELLMTTGYPFKDQPEVLAELVAQLARKGVAALGIKTKRFVDEVPASAVEAAERHGMPLIELPPATTFSDVVREVMERVLVSESKDLTILQGRVQRLSQVLLHGDGLPAFLRHLEAMVRHPAVLAEGSSQPALLSPGADRLGGPFEPRLWLELAAGRPPSEAAAWSGTVPRVHAVPIEGAGGGRAWLLVLEQDGELGVVDSLTISWAARLLGFELANRRARESIESKYLDQFLQDWIAGRILSESDLRLRAEACGWKLLEPDAYRVGIAVPRETGPAAAAGGEAQLTELARELNRSAGGGSGALRWTVLEGALAVLDAFEGGLPSPQQEEASASEALRRLEAAAPGRFALCFGRPASSRSEVARSYREAGRTAQVRRACGLESAAVSYGELGVYLLLFRLQGSEELEEFCRLYLEPLLALDGRQQGALLKTLRVYFACNCNAKETADRMFVHYNTIVYRLDKLKAELGLRLDDPETKLLLQMALKAGDLREGGV</sequence>
<dbReference type="InterPro" id="IPR042070">
    <property type="entry name" value="PucR_C-HTH_sf"/>
</dbReference>
<dbReference type="PANTHER" id="PTHR33744:SF1">
    <property type="entry name" value="DNA-BINDING TRANSCRIPTIONAL ACTIVATOR ADER"/>
    <property type="match status" value="1"/>
</dbReference>
<feature type="domain" description="CdaR GGDEF-like" evidence="4">
    <location>
        <begin position="292"/>
        <end position="428"/>
    </location>
</feature>
<accession>A0A2N5NAZ6</accession>
<dbReference type="EMBL" id="NFEZ01000003">
    <property type="protein sequence ID" value="PLT47440.1"/>
    <property type="molecule type" value="Genomic_DNA"/>
</dbReference>
<evidence type="ECO:0000313" key="6">
    <source>
        <dbReference type="Proteomes" id="UP000234789"/>
    </source>
</evidence>
<evidence type="ECO:0000259" key="4">
    <source>
        <dbReference type="Pfam" id="PF17853"/>
    </source>
</evidence>
<organism evidence="5 6">
    <name type="scientific">Paenibacillus pasadenensis</name>
    <dbReference type="NCBI Taxonomy" id="217090"/>
    <lineage>
        <taxon>Bacteria</taxon>
        <taxon>Bacillati</taxon>
        <taxon>Bacillota</taxon>
        <taxon>Bacilli</taxon>
        <taxon>Bacillales</taxon>
        <taxon>Paenibacillaceae</taxon>
        <taxon>Paenibacillus</taxon>
    </lineage>
</organism>
<dbReference type="InterPro" id="IPR041522">
    <property type="entry name" value="CdaR_GGDEF"/>
</dbReference>
<evidence type="ECO:0000259" key="3">
    <source>
        <dbReference type="Pfam" id="PF13556"/>
    </source>
</evidence>
<dbReference type="Pfam" id="PF17853">
    <property type="entry name" value="GGDEF_2"/>
    <property type="match status" value="1"/>
</dbReference>